<keyword evidence="14" id="KW-1185">Reference proteome</keyword>
<dbReference type="Gene3D" id="1.20.1440.80">
    <property type="entry name" value="Gap junction channel protein cysteine-rich domain"/>
    <property type="match status" value="1"/>
</dbReference>
<feature type="transmembrane region" description="Helical" evidence="11">
    <location>
        <begin position="115"/>
        <end position="139"/>
    </location>
</feature>
<proteinExistence type="inferred from homology"/>
<dbReference type="PRINTS" id="PR00206">
    <property type="entry name" value="CONNEXIN"/>
</dbReference>
<evidence type="ECO:0000256" key="7">
    <source>
        <dbReference type="ARBA" id="ARBA00022989"/>
    </source>
</evidence>
<evidence type="ECO:0000256" key="9">
    <source>
        <dbReference type="RuleBase" id="RU000630"/>
    </source>
</evidence>
<keyword evidence="5 9" id="KW-0303">Gap junction</keyword>
<reference evidence="13" key="3">
    <citation type="submission" date="2025-09" db="UniProtKB">
        <authorList>
            <consortium name="Ensembl"/>
        </authorList>
    </citation>
    <scope>IDENTIFICATION</scope>
</reference>
<sequence length="289" mass="32429">MAAEAIQFEDDDNKKKRKKSTTRPTSLANTNDQQDARKLRQSVIQEMFGEEKSAFSQHYILYTSSVLMRTLVEILFIVLQYRLFGFRVSQLYKCTGDPCPNIVDCFVSRPMEKTIFLWFMFIIAVICLALNVVEMYYLLWQFGVRRTRLERKRKRYQRSTLSEVRGAQLADAEILDGGVFPVHGAPPPDYRGVMNFPDVDAIELVPTTGVAGGTTGLAMSFSLDDAMLADQGNSGRYPVVYGATPSAGGSSRSNNNAFTGPVEVSLTDQPYMANPRNGKGKPNDYYDYV</sequence>
<keyword evidence="6" id="KW-0965">Cell junction</keyword>
<accession>H2YWV1</accession>
<dbReference type="GeneTree" id="ENSGT01150000286949"/>
<dbReference type="InterPro" id="IPR019570">
    <property type="entry name" value="Connexin_CCC"/>
</dbReference>
<dbReference type="eggNOG" id="ENOG502QV2G">
    <property type="taxonomic scope" value="Eukaryota"/>
</dbReference>
<dbReference type="PANTHER" id="PTHR11984:SF53">
    <property type="entry name" value="GAP JUNCTION PROTEIN"/>
    <property type="match status" value="1"/>
</dbReference>
<comment type="function">
    <text evidence="9">One gap junction consists of a cluster of closely packed pairs of transmembrane channels, the connexons, through which materials of low MW diffuse from one cell to a neighboring cell.</text>
</comment>
<dbReference type="InterPro" id="IPR038359">
    <property type="entry name" value="Connexin_N_sf"/>
</dbReference>
<keyword evidence="4 9" id="KW-0812">Transmembrane</keyword>
<keyword evidence="3" id="KW-1003">Cell membrane</keyword>
<dbReference type="PANTHER" id="PTHR11984">
    <property type="entry name" value="CONNEXIN"/>
    <property type="match status" value="1"/>
</dbReference>
<name>H2YWV1_CIOSA</name>
<evidence type="ECO:0000313" key="13">
    <source>
        <dbReference type="Ensembl" id="ENSCSAVP00000009812.1"/>
    </source>
</evidence>
<evidence type="ECO:0000256" key="6">
    <source>
        <dbReference type="ARBA" id="ARBA00022949"/>
    </source>
</evidence>
<dbReference type="Ensembl" id="ENSCSAVT00000009930.1">
    <property type="protein sequence ID" value="ENSCSAVP00000009812.1"/>
    <property type="gene ID" value="ENSCSAVG00000005759.1"/>
</dbReference>
<evidence type="ECO:0000313" key="14">
    <source>
        <dbReference type="Proteomes" id="UP000007875"/>
    </source>
</evidence>
<evidence type="ECO:0000256" key="3">
    <source>
        <dbReference type="ARBA" id="ARBA00022475"/>
    </source>
</evidence>
<dbReference type="Proteomes" id="UP000007875">
    <property type="component" value="Unassembled WGS sequence"/>
</dbReference>
<dbReference type="PROSITE" id="PS00408">
    <property type="entry name" value="CONNEXINS_2"/>
    <property type="match status" value="1"/>
</dbReference>
<dbReference type="Pfam" id="PF00029">
    <property type="entry name" value="Connexin"/>
    <property type="match status" value="1"/>
</dbReference>
<feature type="domain" description="Connexin cysteine-rich" evidence="12">
    <location>
        <begin position="72"/>
        <end position="138"/>
    </location>
</feature>
<dbReference type="SMART" id="SM01089">
    <property type="entry name" value="Connexin_CCC"/>
    <property type="match status" value="1"/>
</dbReference>
<reference evidence="14" key="1">
    <citation type="submission" date="2003-08" db="EMBL/GenBank/DDBJ databases">
        <authorList>
            <person name="Birren B."/>
            <person name="Nusbaum C."/>
            <person name="Abebe A."/>
            <person name="Abouelleil A."/>
            <person name="Adekoya E."/>
            <person name="Ait-zahra M."/>
            <person name="Allen N."/>
            <person name="Allen T."/>
            <person name="An P."/>
            <person name="Anderson M."/>
            <person name="Anderson S."/>
            <person name="Arachchi H."/>
            <person name="Armbruster J."/>
            <person name="Bachantsang P."/>
            <person name="Baldwin J."/>
            <person name="Barry A."/>
            <person name="Bayul T."/>
            <person name="Blitshsteyn B."/>
            <person name="Bloom T."/>
            <person name="Blye J."/>
            <person name="Boguslavskiy L."/>
            <person name="Borowsky M."/>
            <person name="Boukhgalter B."/>
            <person name="Brunache A."/>
            <person name="Butler J."/>
            <person name="Calixte N."/>
            <person name="Calvo S."/>
            <person name="Camarata J."/>
            <person name="Campo K."/>
            <person name="Chang J."/>
            <person name="Cheshatsang Y."/>
            <person name="Citroen M."/>
            <person name="Collymore A."/>
            <person name="Considine T."/>
            <person name="Cook A."/>
            <person name="Cooke P."/>
            <person name="Corum B."/>
            <person name="Cuomo C."/>
            <person name="David R."/>
            <person name="Dawoe T."/>
            <person name="Degray S."/>
            <person name="Dodge S."/>
            <person name="Dooley K."/>
            <person name="Dorje P."/>
            <person name="Dorjee K."/>
            <person name="Dorris L."/>
            <person name="Duffey N."/>
            <person name="Dupes A."/>
            <person name="Elkins T."/>
            <person name="Engels R."/>
            <person name="Erickson J."/>
            <person name="Farina A."/>
            <person name="Faro S."/>
            <person name="Ferreira P."/>
            <person name="Fischer H."/>
            <person name="Fitzgerald M."/>
            <person name="Foley K."/>
            <person name="Gage D."/>
            <person name="Galagan J."/>
            <person name="Gearin G."/>
            <person name="Gnerre S."/>
            <person name="Gnirke A."/>
            <person name="Goyette A."/>
            <person name="Graham J."/>
            <person name="Grandbois E."/>
            <person name="Gyaltsen K."/>
            <person name="Hafez N."/>
            <person name="Hagopian D."/>
            <person name="Hagos B."/>
            <person name="Hall J."/>
            <person name="Hatcher B."/>
            <person name="Heller A."/>
            <person name="Higgins H."/>
            <person name="Honan T."/>
            <person name="Horn A."/>
            <person name="Houde N."/>
            <person name="Hughes L."/>
            <person name="Hulme W."/>
            <person name="Husby E."/>
            <person name="Iliev I."/>
            <person name="Jaffe D."/>
            <person name="Jones C."/>
            <person name="Kamal M."/>
            <person name="Kamat A."/>
            <person name="Kamvysselis M."/>
            <person name="Karlsson E."/>
            <person name="Kells C."/>
            <person name="Kieu A."/>
            <person name="Kisner P."/>
            <person name="Kodira C."/>
            <person name="Kulbokas E."/>
            <person name="Labutti K."/>
            <person name="Lama D."/>
            <person name="Landers T."/>
            <person name="Leger J."/>
            <person name="Levine S."/>
            <person name="Lewis D."/>
            <person name="Lewis T."/>
            <person name="Lindblad-toh K."/>
            <person name="Liu X."/>
            <person name="Lokyitsang T."/>
            <person name="Lokyitsang Y."/>
            <person name="Lucien O."/>
            <person name="Lui A."/>
            <person name="Ma L.J."/>
            <person name="Mabbitt R."/>
            <person name="Macdonald J."/>
            <person name="Maclean C."/>
            <person name="Major J."/>
            <person name="Manning J."/>
            <person name="Marabella R."/>
            <person name="Maru K."/>
            <person name="Matthews C."/>
            <person name="Mauceli E."/>
            <person name="Mccarthy M."/>
            <person name="Mcdonough S."/>
            <person name="Mcghee T."/>
            <person name="Meldrim J."/>
            <person name="Meneus L."/>
            <person name="Mesirov J."/>
            <person name="Mihalev A."/>
            <person name="Mihova T."/>
            <person name="Mikkelsen T."/>
            <person name="Mlenga V."/>
            <person name="Moru K."/>
            <person name="Mozes J."/>
            <person name="Mulrain L."/>
            <person name="Munson G."/>
            <person name="Naylor J."/>
            <person name="Newes C."/>
            <person name="Nguyen C."/>
            <person name="Nguyen N."/>
            <person name="Nguyen T."/>
            <person name="Nicol R."/>
            <person name="Nielsen C."/>
            <person name="Nizzari M."/>
            <person name="Norbu C."/>
            <person name="Norbu N."/>
            <person name="O'donnell P."/>
            <person name="Okoawo O."/>
            <person name="O'leary S."/>
            <person name="Omotosho B."/>
            <person name="O'neill K."/>
            <person name="Osman S."/>
            <person name="Parker S."/>
            <person name="Perrin D."/>
            <person name="Phunkhang P."/>
            <person name="Piqani B."/>
            <person name="Purcell S."/>
            <person name="Rachupka T."/>
            <person name="Ramasamy U."/>
            <person name="Rameau R."/>
            <person name="Ray V."/>
            <person name="Raymond C."/>
            <person name="Retta R."/>
            <person name="Richardson S."/>
            <person name="Rise C."/>
            <person name="Rodriguez J."/>
            <person name="Rogers J."/>
            <person name="Rogov P."/>
            <person name="Rutman M."/>
            <person name="Schupbach R."/>
            <person name="Seaman C."/>
            <person name="Settipalli S."/>
            <person name="Sharpe T."/>
            <person name="Sheridan J."/>
            <person name="Sherpa N."/>
            <person name="Shi J."/>
            <person name="Smirnov S."/>
            <person name="Smith C."/>
            <person name="Sougnez C."/>
            <person name="Spencer B."/>
            <person name="Stalker J."/>
            <person name="Stange-thomann N."/>
            <person name="Stavropoulos S."/>
            <person name="Stetson K."/>
            <person name="Stone C."/>
            <person name="Stone S."/>
            <person name="Stubbs M."/>
            <person name="Talamas J."/>
            <person name="Tchuinga P."/>
            <person name="Tenzing P."/>
            <person name="Tesfaye S."/>
            <person name="Theodore J."/>
            <person name="Thoulutsang Y."/>
            <person name="Topham K."/>
            <person name="Towey S."/>
            <person name="Tsamla T."/>
            <person name="Tsomo N."/>
            <person name="Vallee D."/>
            <person name="Vassiliev H."/>
            <person name="Venkataraman V."/>
            <person name="Vinson J."/>
            <person name="Vo A."/>
            <person name="Wade C."/>
            <person name="Wang S."/>
            <person name="Wangchuk T."/>
            <person name="Wangdi T."/>
            <person name="Whittaker C."/>
            <person name="Wilkinson J."/>
            <person name="Wu Y."/>
            <person name="Wyman D."/>
            <person name="Yadav S."/>
            <person name="Yang S."/>
            <person name="Yang X."/>
            <person name="Yeager S."/>
            <person name="Yee E."/>
            <person name="Young G."/>
            <person name="Zainoun J."/>
            <person name="Zembeck L."/>
            <person name="Zimmer A."/>
            <person name="Zody M."/>
            <person name="Lander E."/>
        </authorList>
    </citation>
    <scope>NUCLEOTIDE SEQUENCE [LARGE SCALE GENOMIC DNA]</scope>
</reference>
<dbReference type="GO" id="GO:0007267">
    <property type="term" value="P:cell-cell signaling"/>
    <property type="evidence" value="ECO:0007669"/>
    <property type="project" value="TreeGrafter"/>
</dbReference>
<evidence type="ECO:0000256" key="4">
    <source>
        <dbReference type="ARBA" id="ARBA00022692"/>
    </source>
</evidence>
<protein>
    <recommendedName>
        <fullName evidence="9">Gap junction protein</fullName>
    </recommendedName>
</protein>
<dbReference type="STRING" id="51511.ENSCSAVP00000009812"/>
<feature type="region of interest" description="Disordered" evidence="10">
    <location>
        <begin position="1"/>
        <end position="35"/>
    </location>
</feature>
<keyword evidence="8 11" id="KW-0472">Membrane</keyword>
<dbReference type="GO" id="GO:0005922">
    <property type="term" value="C:connexin complex"/>
    <property type="evidence" value="ECO:0007669"/>
    <property type="project" value="InterPro"/>
</dbReference>
<evidence type="ECO:0000256" key="8">
    <source>
        <dbReference type="ARBA" id="ARBA00023136"/>
    </source>
</evidence>
<keyword evidence="7 11" id="KW-1133">Transmembrane helix</keyword>
<comment type="subunit">
    <text evidence="9">A connexon is composed of a hexamer of connexins.</text>
</comment>
<dbReference type="AlphaFoldDB" id="H2YWV1"/>
<evidence type="ECO:0000256" key="2">
    <source>
        <dbReference type="ARBA" id="ARBA00004651"/>
    </source>
</evidence>
<feature type="region of interest" description="Disordered" evidence="10">
    <location>
        <begin position="246"/>
        <end position="289"/>
    </location>
</feature>
<dbReference type="GO" id="GO:0005243">
    <property type="term" value="F:gap junction channel activity"/>
    <property type="evidence" value="ECO:0007669"/>
    <property type="project" value="TreeGrafter"/>
</dbReference>
<dbReference type="InterPro" id="IPR017990">
    <property type="entry name" value="Connexin_CS"/>
</dbReference>
<dbReference type="InParanoid" id="H2YWV1"/>
<dbReference type="InterPro" id="IPR013092">
    <property type="entry name" value="Connexin_N"/>
</dbReference>
<comment type="subcellular location">
    <subcellularLocation>
        <location evidence="1">Cell junction</location>
        <location evidence="1">Gap junction</location>
    </subcellularLocation>
    <subcellularLocation>
        <location evidence="2 9">Cell membrane</location>
        <topology evidence="2 9">Multi-pass membrane protein</topology>
    </subcellularLocation>
</comment>
<dbReference type="InterPro" id="IPR000500">
    <property type="entry name" value="Connexin"/>
</dbReference>
<comment type="similarity">
    <text evidence="9">Belongs to the connexin family.</text>
</comment>
<evidence type="ECO:0000259" key="12">
    <source>
        <dbReference type="SMART" id="SM01089"/>
    </source>
</evidence>
<organism evidence="13 14">
    <name type="scientific">Ciona savignyi</name>
    <name type="common">Pacific transparent sea squirt</name>
    <dbReference type="NCBI Taxonomy" id="51511"/>
    <lineage>
        <taxon>Eukaryota</taxon>
        <taxon>Metazoa</taxon>
        <taxon>Chordata</taxon>
        <taxon>Tunicata</taxon>
        <taxon>Ascidiacea</taxon>
        <taxon>Phlebobranchia</taxon>
        <taxon>Cionidae</taxon>
        <taxon>Ciona</taxon>
    </lineage>
</organism>
<evidence type="ECO:0000256" key="5">
    <source>
        <dbReference type="ARBA" id="ARBA00022868"/>
    </source>
</evidence>
<dbReference type="HOGENOM" id="CLU_962958_0_0_1"/>
<feature type="compositionally biased region" description="Low complexity" evidence="10">
    <location>
        <begin position="246"/>
        <end position="257"/>
    </location>
</feature>
<evidence type="ECO:0000256" key="1">
    <source>
        <dbReference type="ARBA" id="ARBA00004610"/>
    </source>
</evidence>
<reference evidence="13" key="2">
    <citation type="submission" date="2025-08" db="UniProtKB">
        <authorList>
            <consortium name="Ensembl"/>
        </authorList>
    </citation>
    <scope>IDENTIFICATION</scope>
</reference>
<evidence type="ECO:0000256" key="10">
    <source>
        <dbReference type="SAM" id="MobiDB-lite"/>
    </source>
</evidence>
<evidence type="ECO:0000256" key="11">
    <source>
        <dbReference type="SAM" id="Phobius"/>
    </source>
</evidence>